<dbReference type="Pfam" id="PF16524">
    <property type="entry name" value="RisS_PPD"/>
    <property type="match status" value="1"/>
</dbReference>
<dbReference type="PROSITE" id="PS50885">
    <property type="entry name" value="HAMP"/>
    <property type="match status" value="1"/>
</dbReference>
<feature type="domain" description="HAMP" evidence="15">
    <location>
        <begin position="181"/>
        <end position="233"/>
    </location>
</feature>
<reference evidence="16" key="1">
    <citation type="submission" date="2020-11" db="EMBL/GenBank/DDBJ databases">
        <title>Azospira inquinata sp. nov.</title>
        <authorList>
            <person name="Moe W.M."/>
            <person name="Mikes M.C."/>
        </authorList>
    </citation>
    <scope>NUCLEOTIDE SEQUENCE</scope>
    <source>
        <strain evidence="16">Azo-3</strain>
    </source>
</reference>
<feature type="domain" description="Histidine kinase" evidence="14">
    <location>
        <begin position="241"/>
        <end position="440"/>
    </location>
</feature>
<dbReference type="EMBL" id="CP064782">
    <property type="protein sequence ID" value="QWT49026.1"/>
    <property type="molecule type" value="Genomic_DNA"/>
</dbReference>
<evidence type="ECO:0000256" key="13">
    <source>
        <dbReference type="SAM" id="Phobius"/>
    </source>
</evidence>
<dbReference type="GO" id="GO:0005524">
    <property type="term" value="F:ATP binding"/>
    <property type="evidence" value="ECO:0007669"/>
    <property type="project" value="UniProtKB-KW"/>
</dbReference>
<sequence>MTYRSPSLLLRIFLLVALLLAVSVIIWIQLFQAAEREPRAEQLAQLTASVVNITRAALVNSDPIRRRDMLTELAEREGLRIYLADPDQDVVEPLPSRAFFQEFQAQARHLLGKSTRYSLAVNGQPGFWVSFRIGAYDEDGGDDYWLMLPRERAERNVAWQWLGWGLGALLLALVAAWLIASRIDRPLRAMALAARAVGEGRRPPPLAENGPEEVRLLARALNQMSRDLTQMEDARAEVLAGISHDLRTPLARLRLAVEMGVEDTGLQSGMVTDLAQMDDIIGQFLDFARGEIQEKEETLDPNQILAAVARRWEERGQPLVLEAAPLPPRPLRPRALERAVANLVDNARKYAPGPVELHSSQDKDELHLEVWDRGPGIPPEETERLKRPFTRLENARSNTTGTGLGLAIVERIAKLHGGGLELLPRPGGGLIARLRLPLGAQGAGSTSAGTEPSAG</sequence>
<dbReference type="Pfam" id="PF00512">
    <property type="entry name" value="HisKA"/>
    <property type="match status" value="1"/>
</dbReference>
<dbReference type="InterPro" id="IPR032408">
    <property type="entry name" value="RisS_PPD"/>
</dbReference>
<dbReference type="SMART" id="SM00304">
    <property type="entry name" value="HAMP"/>
    <property type="match status" value="1"/>
</dbReference>
<dbReference type="RefSeq" id="WP_216128141.1">
    <property type="nucleotide sequence ID" value="NZ_CP064782.1"/>
</dbReference>
<comment type="subcellular location">
    <subcellularLocation>
        <location evidence="2">Cell inner membrane</location>
        <topology evidence="2">Multi-pass membrane protein</topology>
    </subcellularLocation>
</comment>
<evidence type="ECO:0000256" key="1">
    <source>
        <dbReference type="ARBA" id="ARBA00000085"/>
    </source>
</evidence>
<evidence type="ECO:0000256" key="10">
    <source>
        <dbReference type="ARBA" id="ARBA00022989"/>
    </source>
</evidence>
<keyword evidence="6 13" id="KW-0812">Transmembrane</keyword>
<dbReference type="InterPro" id="IPR003661">
    <property type="entry name" value="HisK_dim/P_dom"/>
</dbReference>
<dbReference type="KEGG" id="aiq:Azoinq_14620"/>
<dbReference type="Pfam" id="PF02518">
    <property type="entry name" value="HATPase_c"/>
    <property type="match status" value="1"/>
</dbReference>
<dbReference type="SMART" id="SM00387">
    <property type="entry name" value="HATPase_c"/>
    <property type="match status" value="1"/>
</dbReference>
<evidence type="ECO:0000256" key="8">
    <source>
        <dbReference type="ARBA" id="ARBA00022777"/>
    </source>
</evidence>
<evidence type="ECO:0000313" key="16">
    <source>
        <dbReference type="EMBL" id="QWT49026.1"/>
    </source>
</evidence>
<evidence type="ECO:0000256" key="4">
    <source>
        <dbReference type="ARBA" id="ARBA00022519"/>
    </source>
</evidence>
<dbReference type="CDD" id="cd00082">
    <property type="entry name" value="HisKA"/>
    <property type="match status" value="1"/>
</dbReference>
<keyword evidence="4" id="KW-1003">Cell membrane</keyword>
<proteinExistence type="predicted"/>
<keyword evidence="4" id="KW-0997">Cell inner membrane</keyword>
<keyword evidence="12 13" id="KW-0472">Membrane</keyword>
<dbReference type="PROSITE" id="PS50109">
    <property type="entry name" value="HIS_KIN"/>
    <property type="match status" value="1"/>
</dbReference>
<evidence type="ECO:0000256" key="6">
    <source>
        <dbReference type="ARBA" id="ARBA00022692"/>
    </source>
</evidence>
<dbReference type="SMART" id="SM00388">
    <property type="entry name" value="HisKA"/>
    <property type="match status" value="1"/>
</dbReference>
<evidence type="ECO:0000259" key="15">
    <source>
        <dbReference type="PROSITE" id="PS50885"/>
    </source>
</evidence>
<feature type="transmembrane region" description="Helical" evidence="13">
    <location>
        <begin position="158"/>
        <end position="180"/>
    </location>
</feature>
<evidence type="ECO:0000256" key="2">
    <source>
        <dbReference type="ARBA" id="ARBA00004429"/>
    </source>
</evidence>
<keyword evidence="17" id="KW-1185">Reference proteome</keyword>
<keyword evidence="5" id="KW-0808">Transferase</keyword>
<dbReference type="InterPro" id="IPR003660">
    <property type="entry name" value="HAMP_dom"/>
</dbReference>
<keyword evidence="10 13" id="KW-1133">Transmembrane helix</keyword>
<dbReference type="InterPro" id="IPR003594">
    <property type="entry name" value="HATPase_dom"/>
</dbReference>
<dbReference type="PANTHER" id="PTHR44936">
    <property type="entry name" value="SENSOR PROTEIN CREC"/>
    <property type="match status" value="1"/>
</dbReference>
<comment type="catalytic activity">
    <reaction evidence="1">
        <text>ATP + protein L-histidine = ADP + protein N-phospho-L-histidine.</text>
        <dbReference type="EC" id="2.7.13.3"/>
    </reaction>
</comment>
<dbReference type="EC" id="2.7.13.3" evidence="3"/>
<dbReference type="GO" id="GO:0005886">
    <property type="term" value="C:plasma membrane"/>
    <property type="evidence" value="ECO:0007669"/>
    <property type="project" value="UniProtKB-SubCell"/>
</dbReference>
<dbReference type="PANTHER" id="PTHR44936:SF5">
    <property type="entry name" value="SENSOR HISTIDINE KINASE ENVZ"/>
    <property type="match status" value="1"/>
</dbReference>
<dbReference type="GO" id="GO:0000155">
    <property type="term" value="F:phosphorelay sensor kinase activity"/>
    <property type="evidence" value="ECO:0007669"/>
    <property type="project" value="InterPro"/>
</dbReference>
<evidence type="ECO:0000313" key="17">
    <source>
        <dbReference type="Proteomes" id="UP000683428"/>
    </source>
</evidence>
<gene>
    <name evidence="16" type="ORF">Azoinq_14620</name>
</gene>
<dbReference type="InterPro" id="IPR005467">
    <property type="entry name" value="His_kinase_dom"/>
</dbReference>
<evidence type="ECO:0000259" key="14">
    <source>
        <dbReference type="PROSITE" id="PS50109"/>
    </source>
</evidence>
<feature type="transmembrane region" description="Helical" evidence="13">
    <location>
        <begin position="12"/>
        <end position="30"/>
    </location>
</feature>
<protein>
    <recommendedName>
        <fullName evidence="3">histidine kinase</fullName>
        <ecNumber evidence="3">2.7.13.3</ecNumber>
    </recommendedName>
</protein>
<evidence type="ECO:0000256" key="7">
    <source>
        <dbReference type="ARBA" id="ARBA00022741"/>
    </source>
</evidence>
<organism evidence="16 17">
    <name type="scientific">Azospira inquinata</name>
    <dbReference type="NCBI Taxonomy" id="2785627"/>
    <lineage>
        <taxon>Bacteria</taxon>
        <taxon>Pseudomonadati</taxon>
        <taxon>Pseudomonadota</taxon>
        <taxon>Betaproteobacteria</taxon>
        <taxon>Rhodocyclales</taxon>
        <taxon>Rhodocyclaceae</taxon>
        <taxon>Azospira</taxon>
    </lineage>
</organism>
<evidence type="ECO:0000256" key="9">
    <source>
        <dbReference type="ARBA" id="ARBA00022840"/>
    </source>
</evidence>
<keyword evidence="8" id="KW-0418">Kinase</keyword>
<accession>A0A975SME9</accession>
<keyword evidence="9" id="KW-0067">ATP-binding</keyword>
<evidence type="ECO:0000256" key="12">
    <source>
        <dbReference type="ARBA" id="ARBA00023136"/>
    </source>
</evidence>
<dbReference type="Pfam" id="PF00672">
    <property type="entry name" value="HAMP"/>
    <property type="match status" value="1"/>
</dbReference>
<evidence type="ECO:0000256" key="5">
    <source>
        <dbReference type="ARBA" id="ARBA00022679"/>
    </source>
</evidence>
<dbReference type="AlphaFoldDB" id="A0A975SME9"/>
<evidence type="ECO:0000256" key="3">
    <source>
        <dbReference type="ARBA" id="ARBA00012438"/>
    </source>
</evidence>
<dbReference type="InterPro" id="IPR050980">
    <property type="entry name" value="2C_sensor_his_kinase"/>
</dbReference>
<keyword evidence="11" id="KW-0902">Two-component regulatory system</keyword>
<dbReference type="Proteomes" id="UP000683428">
    <property type="component" value="Chromosome"/>
</dbReference>
<name>A0A975SME9_9RHOO</name>
<keyword evidence="7" id="KW-0547">Nucleotide-binding</keyword>
<evidence type="ECO:0000256" key="11">
    <source>
        <dbReference type="ARBA" id="ARBA00023012"/>
    </source>
</evidence>